<gene>
    <name evidence="1" type="primary">aat2_1</name>
    <name evidence="1" type="ORF">EV182_005400</name>
</gene>
<keyword evidence="2" id="KW-1185">Reference proteome</keyword>
<keyword evidence="1" id="KW-0032">Aminotransferase</keyword>
<sequence length="209" mass="23173">WDRIAAVIRERTLFPFFDTAYQGFATGSLDNDAWPIRRFVDLGLELLVAQSFAKNMGLYGERTGCLHIVTADSDVTRRVSSQLNRISRAIISTAPSHGAKVAARILASPTLFGQWLEDLTTMSSRIKEMRLGLRSRLEALGTPGSWHHITAQIGMFSFTGLSPSQVKTLKSKYHIYLTDNGRISLAGLNTSNLDYVARAIDDVVRNVSQ</sequence>
<accession>A0ACC1HP50</accession>
<name>A0ACC1HP50_9FUNG</name>
<dbReference type="Proteomes" id="UP001145114">
    <property type="component" value="Unassembled WGS sequence"/>
</dbReference>
<dbReference type="EC" id="2.6.1.1" evidence="1"/>
<feature type="non-terminal residue" evidence="1">
    <location>
        <position position="1"/>
    </location>
</feature>
<keyword evidence="1" id="KW-0808">Transferase</keyword>
<organism evidence="1 2">
    <name type="scientific">Spiromyces aspiralis</name>
    <dbReference type="NCBI Taxonomy" id="68401"/>
    <lineage>
        <taxon>Eukaryota</taxon>
        <taxon>Fungi</taxon>
        <taxon>Fungi incertae sedis</taxon>
        <taxon>Zoopagomycota</taxon>
        <taxon>Kickxellomycotina</taxon>
        <taxon>Kickxellomycetes</taxon>
        <taxon>Kickxellales</taxon>
        <taxon>Kickxellaceae</taxon>
        <taxon>Spiromyces</taxon>
    </lineage>
</organism>
<protein>
    <submittedName>
        <fullName evidence="1">Aspartate aminotransferase, cytoplasmic</fullName>
        <ecNumber evidence="1">2.6.1.1</ecNumber>
    </submittedName>
</protein>
<comment type="caution">
    <text evidence="1">The sequence shown here is derived from an EMBL/GenBank/DDBJ whole genome shotgun (WGS) entry which is preliminary data.</text>
</comment>
<proteinExistence type="predicted"/>
<dbReference type="EMBL" id="JAMZIH010001909">
    <property type="protein sequence ID" value="KAJ1677805.1"/>
    <property type="molecule type" value="Genomic_DNA"/>
</dbReference>
<evidence type="ECO:0000313" key="2">
    <source>
        <dbReference type="Proteomes" id="UP001145114"/>
    </source>
</evidence>
<reference evidence="1" key="1">
    <citation type="submission" date="2022-06" db="EMBL/GenBank/DDBJ databases">
        <title>Phylogenomic reconstructions and comparative analyses of Kickxellomycotina fungi.</title>
        <authorList>
            <person name="Reynolds N.K."/>
            <person name="Stajich J.E."/>
            <person name="Barry K."/>
            <person name="Grigoriev I.V."/>
            <person name="Crous P."/>
            <person name="Smith M.E."/>
        </authorList>
    </citation>
    <scope>NUCLEOTIDE SEQUENCE</scope>
    <source>
        <strain evidence="1">RSA 2271</strain>
    </source>
</reference>
<evidence type="ECO:0000313" key="1">
    <source>
        <dbReference type="EMBL" id="KAJ1677805.1"/>
    </source>
</evidence>